<dbReference type="Gene3D" id="3.40.50.150">
    <property type="entry name" value="Vaccinia Virus protein VP39"/>
    <property type="match status" value="1"/>
</dbReference>
<sequence length="154" mass="17501">MLSLHLLWPHITGKGAGYGKSARRAVEVAFKAINVRGKTLYELGCGYGSVLVAAYRSGARAVGVEIDPIRALICKLRCPGCTVIRGDMFNVPLEDADIVYIFQWPSVNERLAEKFNRELRRDALVISYYWEVPNMELVAKFDDVKLYIYRPRKM</sequence>
<dbReference type="GO" id="GO:0016279">
    <property type="term" value="F:protein-lysine N-methyltransferase activity"/>
    <property type="evidence" value="ECO:0007669"/>
    <property type="project" value="InterPro"/>
</dbReference>
<keyword evidence="2" id="KW-0808">Transferase</keyword>
<dbReference type="GO" id="GO:0032259">
    <property type="term" value="P:methylation"/>
    <property type="evidence" value="ECO:0007669"/>
    <property type="project" value="UniProtKB-KW"/>
</dbReference>
<gene>
    <name evidence="5" type="ordered locus">TTX_1845</name>
</gene>
<dbReference type="eggNOG" id="arCOG01639">
    <property type="taxonomic scope" value="Archaea"/>
</dbReference>
<dbReference type="PANTHER" id="PTHR13610:SF11">
    <property type="entry name" value="METHYLTRANSFERASE DOMAIN-CONTAINING PROTEIN"/>
    <property type="match status" value="1"/>
</dbReference>
<reference evidence="5 6" key="1">
    <citation type="journal article" date="2011" name="PLoS ONE">
        <title>The complete genome sequence of Thermoproteus tenax: a physiologically versatile member of the Crenarchaeota.</title>
        <authorList>
            <person name="Siebers B."/>
            <person name="Zaparty M."/>
            <person name="Raddatz G."/>
            <person name="Tjaden B."/>
            <person name="Albers S.V."/>
            <person name="Bell S.D."/>
            <person name="Blombach F."/>
            <person name="Kletzin A."/>
            <person name="Kyrpides N."/>
            <person name="Lanz C."/>
            <person name="Plagens A."/>
            <person name="Rampp M."/>
            <person name="Rosinus A."/>
            <person name="von Jan M."/>
            <person name="Makarova K.S."/>
            <person name="Klenk H.P."/>
            <person name="Schuster S.C."/>
            <person name="Hensel R."/>
        </authorList>
    </citation>
    <scope>NUCLEOTIDE SEQUENCE [LARGE SCALE GENOMIC DNA]</scope>
    <source>
        <strain evidence="6">ATCC 35583 / DSM 2078 / JCM 9277 / NBRC 100435 / Kra 1</strain>
    </source>
</reference>
<evidence type="ECO:0000313" key="5">
    <source>
        <dbReference type="EMBL" id="CCC82463.1"/>
    </source>
</evidence>
<organism evidence="5 6">
    <name type="scientific">Thermoproteus tenax (strain ATCC 35583 / DSM 2078 / JCM 9277 / NBRC 100435 / Kra 1)</name>
    <dbReference type="NCBI Taxonomy" id="768679"/>
    <lineage>
        <taxon>Archaea</taxon>
        <taxon>Thermoproteota</taxon>
        <taxon>Thermoprotei</taxon>
        <taxon>Thermoproteales</taxon>
        <taxon>Thermoproteaceae</taxon>
        <taxon>Thermoproteus</taxon>
    </lineage>
</organism>
<evidence type="ECO:0000259" key="4">
    <source>
        <dbReference type="Pfam" id="PF13649"/>
    </source>
</evidence>
<dbReference type="STRING" id="768679.TTX_1845"/>
<proteinExistence type="predicted"/>
<dbReference type="HOGENOM" id="CLU_1700370_0_0_2"/>
<keyword evidence="1 5" id="KW-0489">Methyltransferase</keyword>
<evidence type="ECO:0000313" key="6">
    <source>
        <dbReference type="Proteomes" id="UP000002654"/>
    </source>
</evidence>
<evidence type="ECO:0000256" key="3">
    <source>
        <dbReference type="ARBA" id="ARBA00022691"/>
    </source>
</evidence>
<dbReference type="InterPro" id="IPR026170">
    <property type="entry name" value="FAM173A/B"/>
</dbReference>
<keyword evidence="6" id="KW-1185">Reference proteome</keyword>
<keyword evidence="3" id="KW-0949">S-adenosyl-L-methionine</keyword>
<evidence type="ECO:0000256" key="1">
    <source>
        <dbReference type="ARBA" id="ARBA00022603"/>
    </source>
</evidence>
<dbReference type="PATRIC" id="fig|768679.9.peg.1868"/>
<dbReference type="CDD" id="cd02440">
    <property type="entry name" value="AdoMet_MTases"/>
    <property type="match status" value="1"/>
</dbReference>
<dbReference type="SUPFAM" id="SSF53335">
    <property type="entry name" value="S-adenosyl-L-methionine-dependent methyltransferases"/>
    <property type="match status" value="1"/>
</dbReference>
<dbReference type="Pfam" id="PF13649">
    <property type="entry name" value="Methyltransf_25"/>
    <property type="match status" value="1"/>
</dbReference>
<dbReference type="InterPro" id="IPR029063">
    <property type="entry name" value="SAM-dependent_MTases_sf"/>
</dbReference>
<accession>G4RLL8</accession>
<dbReference type="Proteomes" id="UP000002654">
    <property type="component" value="Chromosome"/>
</dbReference>
<name>G4RLL8_THETK</name>
<dbReference type="KEGG" id="ttn:TTX_1845"/>
<protein>
    <submittedName>
        <fullName evidence="5">SAM-dependent methyltransferases</fullName>
    </submittedName>
</protein>
<dbReference type="PANTHER" id="PTHR13610">
    <property type="entry name" value="METHYLTRANSFERASE DOMAIN-CONTAINING PROTEIN"/>
    <property type="match status" value="1"/>
</dbReference>
<dbReference type="AlphaFoldDB" id="G4RLL8"/>
<dbReference type="InterPro" id="IPR041698">
    <property type="entry name" value="Methyltransf_25"/>
</dbReference>
<dbReference type="PaxDb" id="768679-TTX_1845"/>
<dbReference type="EMBL" id="FN869859">
    <property type="protein sequence ID" value="CCC82463.1"/>
    <property type="molecule type" value="Genomic_DNA"/>
</dbReference>
<feature type="domain" description="Methyltransferase" evidence="4">
    <location>
        <begin position="42"/>
        <end position="120"/>
    </location>
</feature>
<evidence type="ECO:0000256" key="2">
    <source>
        <dbReference type="ARBA" id="ARBA00022679"/>
    </source>
</evidence>